<keyword evidence="2" id="KW-0808">Transferase</keyword>
<evidence type="ECO:0000313" key="3">
    <source>
        <dbReference type="Proteomes" id="UP000249616"/>
    </source>
</evidence>
<gene>
    <name evidence="2" type="ORF">DN051_35145</name>
</gene>
<dbReference type="EMBL" id="CP030073">
    <property type="protein sequence ID" value="AWW42837.1"/>
    <property type="molecule type" value="Genomic_DNA"/>
</dbReference>
<evidence type="ECO:0000313" key="2">
    <source>
        <dbReference type="EMBL" id="AWW42837.1"/>
    </source>
</evidence>
<dbReference type="SUPFAM" id="SSF52317">
    <property type="entry name" value="Class I glutamine amidotransferase-like"/>
    <property type="match status" value="1"/>
</dbReference>
<dbReference type="CDD" id="cd01741">
    <property type="entry name" value="GATase1_1"/>
    <property type="match status" value="1"/>
</dbReference>
<evidence type="ECO:0000259" key="1">
    <source>
        <dbReference type="Pfam" id="PF00117"/>
    </source>
</evidence>
<dbReference type="GO" id="GO:0016740">
    <property type="term" value="F:transferase activity"/>
    <property type="evidence" value="ECO:0007669"/>
    <property type="project" value="UniProtKB-KW"/>
</dbReference>
<dbReference type="Gene3D" id="3.40.50.880">
    <property type="match status" value="1"/>
</dbReference>
<dbReference type="GO" id="GO:0005829">
    <property type="term" value="C:cytosol"/>
    <property type="evidence" value="ECO:0007669"/>
    <property type="project" value="TreeGrafter"/>
</dbReference>
<dbReference type="PANTHER" id="PTHR42695">
    <property type="entry name" value="GLUTAMINE AMIDOTRANSFERASE YLR126C-RELATED"/>
    <property type="match status" value="1"/>
</dbReference>
<dbReference type="AlphaFoldDB" id="A0A2Z4JCZ2"/>
<organism evidence="2 3">
    <name type="scientific">Streptomyces cadmiisoli</name>
    <dbReference type="NCBI Taxonomy" id="2184053"/>
    <lineage>
        <taxon>Bacteria</taxon>
        <taxon>Bacillati</taxon>
        <taxon>Actinomycetota</taxon>
        <taxon>Actinomycetes</taxon>
        <taxon>Kitasatosporales</taxon>
        <taxon>Streptomycetaceae</taxon>
        <taxon>Streptomyces</taxon>
        <taxon>Streptomyces aurantiacus group</taxon>
    </lineage>
</organism>
<dbReference type="PROSITE" id="PS51273">
    <property type="entry name" value="GATASE_TYPE_1"/>
    <property type="match status" value="1"/>
</dbReference>
<dbReference type="InterPro" id="IPR017926">
    <property type="entry name" value="GATASE"/>
</dbReference>
<feature type="domain" description="Glutamine amidotransferase" evidence="1">
    <location>
        <begin position="54"/>
        <end position="190"/>
    </location>
</feature>
<dbReference type="KEGG" id="scad:DN051_35145"/>
<accession>A0A2Z4JCZ2</accession>
<dbReference type="Proteomes" id="UP000249616">
    <property type="component" value="Chromosome"/>
</dbReference>
<dbReference type="Pfam" id="PF00117">
    <property type="entry name" value="GATase"/>
    <property type="match status" value="1"/>
</dbReference>
<keyword evidence="2" id="KW-0315">Glutamine amidotransferase</keyword>
<reference evidence="2 3" key="1">
    <citation type="journal article" date="2019" name="Int. J. Syst. Evol. Microbiol.">
        <title>Streptomyces cadmiisoli sp. nov., a novel actinomycete isolated from cadmium-contaminated soil.</title>
        <authorList>
            <person name="Li K."/>
            <person name="Tang X."/>
            <person name="Zhao J."/>
            <person name="Guo Y."/>
            <person name="Tang Y."/>
            <person name="Gao J."/>
        </authorList>
    </citation>
    <scope>NUCLEOTIDE SEQUENCE [LARGE SCALE GENOMIC DNA]</scope>
    <source>
        <strain evidence="2 3">ZFG47</strain>
    </source>
</reference>
<proteinExistence type="predicted"/>
<dbReference type="InterPro" id="IPR044992">
    <property type="entry name" value="ChyE-like"/>
</dbReference>
<protein>
    <submittedName>
        <fullName evidence="2">Type 1 glutamine amidotransferase</fullName>
    </submittedName>
</protein>
<sequence>MKGPDRNRATAPKVLLVRNARRSGPGRLREWLRADGVTAREVSGPAVPATPGGYDAVVLLGGGFLPDADAHAPWLPAERALARRCADDGVPLLGICLGAQILAVATGGEVTGDHGRPERGSCTIALRPEAGHDRLLAGMPTRFPAIQNHRDQVTALPPGAVHLAQNERCPVQAFRVGQRAWGVQFHPEVGADRLADWDEAALADSGLDLDLLRARAESVEAVSAGAARLLAANFAAVVRAHRDAGARTG</sequence>
<dbReference type="PANTHER" id="PTHR42695:SF5">
    <property type="entry name" value="GLUTAMINE AMIDOTRANSFERASE YLR126C-RELATED"/>
    <property type="match status" value="1"/>
</dbReference>
<dbReference type="InterPro" id="IPR029062">
    <property type="entry name" value="Class_I_gatase-like"/>
</dbReference>
<name>A0A2Z4JCZ2_9ACTN</name>
<keyword evidence="3" id="KW-1185">Reference proteome</keyword>